<dbReference type="NCBIfam" id="TIGR00765">
    <property type="entry name" value="yihY_not_rbn"/>
    <property type="match status" value="1"/>
</dbReference>
<gene>
    <name evidence="8" type="ordered locus">Poras_1180</name>
</gene>
<dbReference type="InterPro" id="IPR017039">
    <property type="entry name" value="Virul_fac_BrkB"/>
</dbReference>
<dbReference type="EMBL" id="CP002689">
    <property type="protein sequence ID" value="AEE13122.1"/>
    <property type="molecule type" value="Genomic_DNA"/>
</dbReference>
<reference evidence="9" key="1">
    <citation type="submission" date="2011-04" db="EMBL/GenBank/DDBJ databases">
        <title>The complete genome of Porphyromonas asaccharolytica DSM 20707.</title>
        <authorList>
            <person name="Lucas S."/>
            <person name="Han J."/>
            <person name="Lapidus A."/>
            <person name="Bruce D."/>
            <person name="Goodwin L."/>
            <person name="Pitluck S."/>
            <person name="Peters L."/>
            <person name="Kyrpides N."/>
            <person name="Mavromatis K."/>
            <person name="Ivanova N."/>
            <person name="Ovchinnikova G."/>
            <person name="Pagani I."/>
            <person name="Lu M."/>
            <person name="Detter J.C."/>
            <person name="Tapia R."/>
            <person name="Han C."/>
            <person name="Land M."/>
            <person name="Hauser L."/>
            <person name="Markowitz V."/>
            <person name="Cheng J.-F."/>
            <person name="Hugenholtz P."/>
            <person name="Woyke T."/>
            <person name="Wu D."/>
            <person name="Gronow S."/>
            <person name="Wellnitz S."/>
            <person name="Brambilla E."/>
            <person name="Klenk H.-P."/>
            <person name="Eisen J.A."/>
        </authorList>
    </citation>
    <scope>NUCLEOTIDE SEQUENCE [LARGE SCALE GENOMIC DNA]</scope>
    <source>
        <strain evidence="9">ATCC 25260 / DSM 20707 / VPI 4198</strain>
    </source>
</reference>
<feature type="transmembrane region" description="Helical" evidence="7">
    <location>
        <begin position="152"/>
        <end position="172"/>
    </location>
</feature>
<keyword evidence="2" id="KW-1003">Cell membrane</keyword>
<dbReference type="OrthoDB" id="9808671at2"/>
<dbReference type="RefSeq" id="WP_013760559.1">
    <property type="nucleotide sequence ID" value="NC_015501.1"/>
</dbReference>
<evidence type="ECO:0000256" key="6">
    <source>
        <dbReference type="SAM" id="MobiDB-lite"/>
    </source>
</evidence>
<feature type="transmembrane region" description="Helical" evidence="7">
    <location>
        <begin position="298"/>
        <end position="321"/>
    </location>
</feature>
<protein>
    <submittedName>
        <fullName evidence="8">Ribonuclease BN</fullName>
    </submittedName>
</protein>
<keyword evidence="3 7" id="KW-0812">Transmembrane</keyword>
<organism evidence="8 9">
    <name type="scientific">Porphyromonas asaccharolytica (strain ATCC 25260 / DSM 20707 / BCRC 10618 / CCUG 7834 / JCM 6326 / LMG 13178 / VPI 4198 / B440)</name>
    <name type="common">Bacteroides asaccharolyticus</name>
    <dbReference type="NCBI Taxonomy" id="879243"/>
    <lineage>
        <taxon>Bacteria</taxon>
        <taxon>Pseudomonadati</taxon>
        <taxon>Bacteroidota</taxon>
        <taxon>Bacteroidia</taxon>
        <taxon>Bacteroidales</taxon>
        <taxon>Porphyromonadaceae</taxon>
        <taxon>Porphyromonas</taxon>
    </lineage>
</organism>
<feature type="transmembrane region" description="Helical" evidence="7">
    <location>
        <begin position="236"/>
        <end position="257"/>
    </location>
</feature>
<keyword evidence="4 7" id="KW-1133">Transmembrane helix</keyword>
<keyword evidence="9" id="KW-1185">Reference proteome</keyword>
<dbReference type="STRING" id="879243.Poras_1180"/>
<evidence type="ECO:0000256" key="4">
    <source>
        <dbReference type="ARBA" id="ARBA00022989"/>
    </source>
</evidence>
<dbReference type="GO" id="GO:0005886">
    <property type="term" value="C:plasma membrane"/>
    <property type="evidence" value="ECO:0007669"/>
    <property type="project" value="UniProtKB-SubCell"/>
</dbReference>
<evidence type="ECO:0000256" key="2">
    <source>
        <dbReference type="ARBA" id="ARBA00022475"/>
    </source>
</evidence>
<dbReference type="KEGG" id="pah:Poras_1180"/>
<keyword evidence="5 7" id="KW-0472">Membrane</keyword>
<name>F4KLH4_PORAD</name>
<feature type="transmembrane region" description="Helical" evidence="7">
    <location>
        <begin position="264"/>
        <end position="292"/>
    </location>
</feature>
<evidence type="ECO:0000256" key="5">
    <source>
        <dbReference type="ARBA" id="ARBA00023136"/>
    </source>
</evidence>
<comment type="subcellular location">
    <subcellularLocation>
        <location evidence="1">Cell membrane</location>
        <topology evidence="1">Multi-pass membrane protein</topology>
    </subcellularLocation>
</comment>
<dbReference type="Proteomes" id="UP000006545">
    <property type="component" value="Chromosome"/>
</dbReference>
<accession>F4KLH4</accession>
<dbReference type="eggNOG" id="COG1295">
    <property type="taxonomic scope" value="Bacteria"/>
</dbReference>
<feature type="transmembrane region" description="Helical" evidence="7">
    <location>
        <begin position="91"/>
        <end position="110"/>
    </location>
</feature>
<dbReference type="PANTHER" id="PTHR30213:SF0">
    <property type="entry name" value="UPF0761 MEMBRANE PROTEIN YIHY"/>
    <property type="match status" value="1"/>
</dbReference>
<evidence type="ECO:0000256" key="3">
    <source>
        <dbReference type="ARBA" id="ARBA00022692"/>
    </source>
</evidence>
<dbReference type="Pfam" id="PF03631">
    <property type="entry name" value="Virul_fac_BrkB"/>
    <property type="match status" value="1"/>
</dbReference>
<evidence type="ECO:0000256" key="1">
    <source>
        <dbReference type="ARBA" id="ARBA00004651"/>
    </source>
</evidence>
<dbReference type="PANTHER" id="PTHR30213">
    <property type="entry name" value="INNER MEMBRANE PROTEIN YHJD"/>
    <property type="match status" value="1"/>
</dbReference>
<evidence type="ECO:0000313" key="9">
    <source>
        <dbReference type="Proteomes" id="UP000006545"/>
    </source>
</evidence>
<feature type="region of interest" description="Disordered" evidence="6">
    <location>
        <begin position="1"/>
        <end position="25"/>
    </location>
</feature>
<sequence>MPQHSNSTHHKHEGSKQATTVEHAARKPSTWVRKLKVGAYKVVRFVTSDMWHIQPQEVRGFRRLYINTLKALYMAIKGYIDQRLSRHASALTYRTFLSIVPMLALLVAFAKGFGFQDTIYDFLMTYMPGHQNELDTMMGFVENYLGQVQGGLFLGVGLVLFLYTIFLLLDTIEQTFNVIWGVPRGRSIGRKLTDYITMVVLLPILMTLSSGLTVMMATIKNTWFNDYIFFTPVWEFMLKLFPYVILIFMFAGIFMALPNTRVKFLPALISGAIAGSAFQILQALYVSGILWISKYNAIYGGFAAIPLLLLWLQVVWSITLFSAKLCFSIQNVVNFTYAKDATNVSPRYSDFLTVLVMGHIVQRFLDHTEPEPHDIPSLSEACHLPINQTSEIIAKLLEEELIIEVVYSSRDKELHYNLAVDPDLLTVGYLLDRMDRSGHRNHMLTQQQFAEEWELVVASRRAFTEPPLTTLLAELPLGRKPSTI</sequence>
<evidence type="ECO:0000256" key="7">
    <source>
        <dbReference type="SAM" id="Phobius"/>
    </source>
</evidence>
<evidence type="ECO:0000313" key="8">
    <source>
        <dbReference type="EMBL" id="AEE13122.1"/>
    </source>
</evidence>
<dbReference type="HOGENOM" id="CLU_032288_1_0_10"/>
<dbReference type="AlphaFoldDB" id="F4KLH4"/>
<proteinExistence type="predicted"/>
<feature type="transmembrane region" description="Helical" evidence="7">
    <location>
        <begin position="192"/>
        <end position="216"/>
    </location>
</feature>